<dbReference type="EMBL" id="KZ613941">
    <property type="protein sequence ID" value="PMD43923.1"/>
    <property type="molecule type" value="Genomic_DNA"/>
</dbReference>
<evidence type="ECO:0000256" key="1">
    <source>
        <dbReference type="SAM" id="SignalP"/>
    </source>
</evidence>
<name>A0A2J6RZI4_HYAVF</name>
<evidence type="ECO:0000313" key="3">
    <source>
        <dbReference type="Proteomes" id="UP000235786"/>
    </source>
</evidence>
<feature type="chain" id="PRO_5014476278" description="Secreted protein" evidence="1">
    <location>
        <begin position="24"/>
        <end position="143"/>
    </location>
</feature>
<reference evidence="2 3" key="1">
    <citation type="submission" date="2016-04" db="EMBL/GenBank/DDBJ databases">
        <title>A degradative enzymes factory behind the ericoid mycorrhizal symbiosis.</title>
        <authorList>
            <consortium name="DOE Joint Genome Institute"/>
            <person name="Martino E."/>
            <person name="Morin E."/>
            <person name="Grelet G."/>
            <person name="Kuo A."/>
            <person name="Kohler A."/>
            <person name="Daghino S."/>
            <person name="Barry K."/>
            <person name="Choi C."/>
            <person name="Cichocki N."/>
            <person name="Clum A."/>
            <person name="Copeland A."/>
            <person name="Hainaut M."/>
            <person name="Haridas S."/>
            <person name="Labutti K."/>
            <person name="Lindquist E."/>
            <person name="Lipzen A."/>
            <person name="Khouja H.-R."/>
            <person name="Murat C."/>
            <person name="Ohm R."/>
            <person name="Olson A."/>
            <person name="Spatafora J."/>
            <person name="Veneault-Fourrey C."/>
            <person name="Henrissat B."/>
            <person name="Grigoriev I."/>
            <person name="Martin F."/>
            <person name="Perotto S."/>
        </authorList>
    </citation>
    <scope>NUCLEOTIDE SEQUENCE [LARGE SCALE GENOMIC DNA]</scope>
    <source>
        <strain evidence="2 3">F</strain>
    </source>
</reference>
<dbReference type="AlphaFoldDB" id="A0A2J6RZI4"/>
<accession>A0A2J6RZI4</accession>
<evidence type="ECO:0000313" key="2">
    <source>
        <dbReference type="EMBL" id="PMD43923.1"/>
    </source>
</evidence>
<keyword evidence="3" id="KW-1185">Reference proteome</keyword>
<protein>
    <recommendedName>
        <fullName evidence="4">Secreted protein</fullName>
    </recommendedName>
</protein>
<dbReference type="PROSITE" id="PS51257">
    <property type="entry name" value="PROKAR_LIPOPROTEIN"/>
    <property type="match status" value="1"/>
</dbReference>
<evidence type="ECO:0008006" key="4">
    <source>
        <dbReference type="Google" id="ProtNLM"/>
    </source>
</evidence>
<proteinExistence type="predicted"/>
<organism evidence="2 3">
    <name type="scientific">Hyaloscypha variabilis (strain UAMH 11265 / GT02V1 / F)</name>
    <name type="common">Meliniomyces variabilis</name>
    <dbReference type="NCBI Taxonomy" id="1149755"/>
    <lineage>
        <taxon>Eukaryota</taxon>
        <taxon>Fungi</taxon>
        <taxon>Dikarya</taxon>
        <taxon>Ascomycota</taxon>
        <taxon>Pezizomycotina</taxon>
        <taxon>Leotiomycetes</taxon>
        <taxon>Helotiales</taxon>
        <taxon>Hyaloscyphaceae</taxon>
        <taxon>Hyaloscypha</taxon>
        <taxon>Hyaloscypha variabilis</taxon>
    </lineage>
</organism>
<keyword evidence="1" id="KW-0732">Signal</keyword>
<gene>
    <name evidence="2" type="ORF">L207DRAFT_630319</name>
</gene>
<sequence length="143" mass="15757">MRPRLRFFGILTWVVVGCPRVRASSSSARIALSTIIGGEPQAPYSWVCARHHSDYGSHCANLAGYGCLGHSPCIALSIQDAVPWTFPTLSWSNVLQKSTPKLGWLGRRDFAFWTTEQSVFAKWLSAKYSHLAADVSLAALMTE</sequence>
<dbReference type="Proteomes" id="UP000235786">
    <property type="component" value="Unassembled WGS sequence"/>
</dbReference>
<feature type="signal peptide" evidence="1">
    <location>
        <begin position="1"/>
        <end position="23"/>
    </location>
</feature>